<comment type="subcellular location">
    <subcellularLocation>
        <location evidence="1 17">Cell membrane</location>
        <topology evidence="1 17">Multi-pass membrane protein</topology>
    </subcellularLocation>
</comment>
<feature type="transmembrane region" description="Helical" evidence="17">
    <location>
        <begin position="247"/>
        <end position="267"/>
    </location>
</feature>
<sequence>MEDNMEQYIIAIILGIVEGLTEFLPVSSTGHMILTAELLGATEEKWKTFEIVIQLGSVCAGLFLFWRRILRLLGIGREKTGRPQLNLLHIFIGILPAGVAGVVLHDFIKDKLFSSMTVLLSLIAGGILIIVAEKMRPRTIAETVDDISYKQALGIGLFQCLALWPGFSRSGATIAGGLLLGTSRKAAAEFTFIMAIPIMMGASGLDLLKNWNHLSANDFGFFAAGFITAFVVAAIAIVSFLKLIERISLTPFAIYRFALALVFYFFILG</sequence>
<evidence type="ECO:0000256" key="3">
    <source>
        <dbReference type="ARBA" id="ARBA00012374"/>
    </source>
</evidence>
<organism evidence="18 19">
    <name type="scientific">Aneurinibacillus danicus</name>
    <dbReference type="NCBI Taxonomy" id="267746"/>
    <lineage>
        <taxon>Bacteria</taxon>
        <taxon>Bacillati</taxon>
        <taxon>Bacillota</taxon>
        <taxon>Bacilli</taxon>
        <taxon>Bacillales</taxon>
        <taxon>Paenibacillaceae</taxon>
        <taxon>Aneurinibacillus group</taxon>
        <taxon>Aneurinibacillus</taxon>
    </lineage>
</organism>
<keyword evidence="11 17" id="KW-0472">Membrane</keyword>
<feature type="transmembrane region" description="Helical" evidence="17">
    <location>
        <begin position="153"/>
        <end position="180"/>
    </location>
</feature>
<comment type="miscellaneous">
    <text evidence="17">Bacitracin is thought to be involved in the inhibition of peptidoglycan synthesis by sequestering undecaprenyl diphosphate, thereby reducing the pool of lipid carrier available.</text>
</comment>
<comment type="catalytic activity">
    <reaction evidence="16 17">
        <text>di-trans,octa-cis-undecaprenyl diphosphate + H2O = di-trans,octa-cis-undecaprenyl phosphate + phosphate + H(+)</text>
        <dbReference type="Rhea" id="RHEA:28094"/>
        <dbReference type="ChEBI" id="CHEBI:15377"/>
        <dbReference type="ChEBI" id="CHEBI:15378"/>
        <dbReference type="ChEBI" id="CHEBI:43474"/>
        <dbReference type="ChEBI" id="CHEBI:58405"/>
        <dbReference type="ChEBI" id="CHEBI:60392"/>
        <dbReference type="EC" id="3.6.1.27"/>
    </reaction>
</comment>
<evidence type="ECO:0000256" key="16">
    <source>
        <dbReference type="ARBA" id="ARBA00047594"/>
    </source>
</evidence>
<evidence type="ECO:0000256" key="13">
    <source>
        <dbReference type="ARBA" id="ARBA00023316"/>
    </source>
</evidence>
<dbReference type="NCBIfam" id="NF001388">
    <property type="entry name" value="PRK00281.1-1"/>
    <property type="match status" value="1"/>
</dbReference>
<feature type="transmembrane region" description="Helical" evidence="17">
    <location>
        <begin position="46"/>
        <end position="66"/>
    </location>
</feature>
<dbReference type="NCBIfam" id="NF001390">
    <property type="entry name" value="PRK00281.1-4"/>
    <property type="match status" value="1"/>
</dbReference>
<comment type="caution">
    <text evidence="18">The sequence shown here is derived from an EMBL/GenBank/DDBJ whole genome shotgun (WGS) entry which is preliminary data.</text>
</comment>
<feature type="transmembrane region" description="Helical" evidence="17">
    <location>
        <begin position="220"/>
        <end position="241"/>
    </location>
</feature>
<dbReference type="NCBIfam" id="NF001389">
    <property type="entry name" value="PRK00281.1-2"/>
    <property type="match status" value="1"/>
</dbReference>
<dbReference type="Pfam" id="PF02673">
    <property type="entry name" value="BacA"/>
    <property type="match status" value="1"/>
</dbReference>
<protein>
    <recommendedName>
        <fullName evidence="4 17">Undecaprenyl-diphosphatase</fullName>
        <ecNumber evidence="3 17">3.6.1.27</ecNumber>
    </recommendedName>
    <alternativeName>
        <fullName evidence="15 17">Bacitracin resistance protein</fullName>
    </alternativeName>
    <alternativeName>
        <fullName evidence="14 17">Undecaprenyl pyrophosphate phosphatase</fullName>
    </alternativeName>
</protein>
<dbReference type="AlphaFoldDB" id="A0A511VEI1"/>
<dbReference type="EMBL" id="BJXX01000162">
    <property type="protein sequence ID" value="GEN35973.1"/>
    <property type="molecule type" value="Genomic_DNA"/>
</dbReference>
<comment type="similarity">
    <text evidence="2 17">Belongs to the UppP family.</text>
</comment>
<feature type="transmembrane region" description="Helical" evidence="17">
    <location>
        <begin position="7"/>
        <end position="26"/>
    </location>
</feature>
<proteinExistence type="inferred from homology"/>
<dbReference type="HAMAP" id="MF_01006">
    <property type="entry name" value="Undec_diphosphatase"/>
    <property type="match status" value="1"/>
</dbReference>
<gene>
    <name evidence="18" type="primary">uppP2</name>
    <name evidence="17" type="synonym">uppP</name>
    <name evidence="18" type="ORF">ADA01nite_34330</name>
</gene>
<dbReference type="GO" id="GO:0005886">
    <property type="term" value="C:plasma membrane"/>
    <property type="evidence" value="ECO:0007669"/>
    <property type="project" value="UniProtKB-SubCell"/>
</dbReference>
<evidence type="ECO:0000256" key="15">
    <source>
        <dbReference type="ARBA" id="ARBA00032932"/>
    </source>
</evidence>
<feature type="transmembrane region" description="Helical" evidence="17">
    <location>
        <begin position="113"/>
        <end position="132"/>
    </location>
</feature>
<name>A0A511VEI1_9BACL</name>
<dbReference type="PANTHER" id="PTHR30622:SF3">
    <property type="entry name" value="UNDECAPRENYL-DIPHOSPHATASE"/>
    <property type="match status" value="1"/>
</dbReference>
<comment type="function">
    <text evidence="17">Catalyzes the dephosphorylation of undecaprenyl diphosphate (UPP). Confers resistance to bacitracin.</text>
</comment>
<dbReference type="GO" id="GO:0009252">
    <property type="term" value="P:peptidoglycan biosynthetic process"/>
    <property type="evidence" value="ECO:0007669"/>
    <property type="project" value="UniProtKB-KW"/>
</dbReference>
<evidence type="ECO:0000256" key="17">
    <source>
        <dbReference type="HAMAP-Rule" id="MF_01006"/>
    </source>
</evidence>
<keyword evidence="9 17" id="KW-0573">Peptidoglycan synthesis</keyword>
<keyword evidence="7 17" id="KW-0378">Hydrolase</keyword>
<evidence type="ECO:0000256" key="4">
    <source>
        <dbReference type="ARBA" id="ARBA00021581"/>
    </source>
</evidence>
<evidence type="ECO:0000313" key="19">
    <source>
        <dbReference type="Proteomes" id="UP000321157"/>
    </source>
</evidence>
<dbReference type="GO" id="GO:0050380">
    <property type="term" value="F:undecaprenyl-diphosphatase activity"/>
    <property type="evidence" value="ECO:0007669"/>
    <property type="project" value="UniProtKB-UniRule"/>
</dbReference>
<feature type="transmembrane region" description="Helical" evidence="17">
    <location>
        <begin position="87"/>
        <end position="107"/>
    </location>
</feature>
<evidence type="ECO:0000256" key="8">
    <source>
        <dbReference type="ARBA" id="ARBA00022960"/>
    </source>
</evidence>
<dbReference type="GO" id="GO:0008360">
    <property type="term" value="P:regulation of cell shape"/>
    <property type="evidence" value="ECO:0007669"/>
    <property type="project" value="UniProtKB-KW"/>
</dbReference>
<evidence type="ECO:0000256" key="12">
    <source>
        <dbReference type="ARBA" id="ARBA00023251"/>
    </source>
</evidence>
<accession>A0A511VEI1</accession>
<evidence type="ECO:0000256" key="2">
    <source>
        <dbReference type="ARBA" id="ARBA00010621"/>
    </source>
</evidence>
<dbReference type="GO" id="GO:0071555">
    <property type="term" value="P:cell wall organization"/>
    <property type="evidence" value="ECO:0007669"/>
    <property type="project" value="UniProtKB-KW"/>
</dbReference>
<keyword evidence="19" id="KW-1185">Reference proteome</keyword>
<keyword evidence="10 17" id="KW-1133">Transmembrane helix</keyword>
<keyword evidence="5 17" id="KW-1003">Cell membrane</keyword>
<evidence type="ECO:0000256" key="11">
    <source>
        <dbReference type="ARBA" id="ARBA00023136"/>
    </source>
</evidence>
<dbReference type="PANTHER" id="PTHR30622">
    <property type="entry name" value="UNDECAPRENYL-DIPHOSPHATASE"/>
    <property type="match status" value="1"/>
</dbReference>
<evidence type="ECO:0000313" key="18">
    <source>
        <dbReference type="EMBL" id="GEN35973.1"/>
    </source>
</evidence>
<reference evidence="18 19" key="1">
    <citation type="submission" date="2019-07" db="EMBL/GenBank/DDBJ databases">
        <title>Whole genome shotgun sequence of Aneurinibacillus danicus NBRC 102444.</title>
        <authorList>
            <person name="Hosoyama A."/>
            <person name="Uohara A."/>
            <person name="Ohji S."/>
            <person name="Ichikawa N."/>
        </authorList>
    </citation>
    <scope>NUCLEOTIDE SEQUENCE [LARGE SCALE GENOMIC DNA]</scope>
    <source>
        <strain evidence="18 19">NBRC 102444</strain>
    </source>
</reference>
<evidence type="ECO:0000256" key="7">
    <source>
        <dbReference type="ARBA" id="ARBA00022801"/>
    </source>
</evidence>
<dbReference type="NCBIfam" id="TIGR00753">
    <property type="entry name" value="undec_PP_bacA"/>
    <property type="match status" value="1"/>
</dbReference>
<dbReference type="InterPro" id="IPR003824">
    <property type="entry name" value="UppP"/>
</dbReference>
<keyword evidence="6 17" id="KW-0812">Transmembrane</keyword>
<evidence type="ECO:0000256" key="14">
    <source>
        <dbReference type="ARBA" id="ARBA00032707"/>
    </source>
</evidence>
<evidence type="ECO:0000256" key="9">
    <source>
        <dbReference type="ARBA" id="ARBA00022984"/>
    </source>
</evidence>
<evidence type="ECO:0000256" key="10">
    <source>
        <dbReference type="ARBA" id="ARBA00022989"/>
    </source>
</evidence>
<keyword evidence="13 17" id="KW-0961">Cell wall biogenesis/degradation</keyword>
<evidence type="ECO:0000256" key="1">
    <source>
        <dbReference type="ARBA" id="ARBA00004651"/>
    </source>
</evidence>
<keyword evidence="12 17" id="KW-0046">Antibiotic resistance</keyword>
<dbReference type="GO" id="GO:0046677">
    <property type="term" value="P:response to antibiotic"/>
    <property type="evidence" value="ECO:0007669"/>
    <property type="project" value="UniProtKB-UniRule"/>
</dbReference>
<evidence type="ECO:0000256" key="6">
    <source>
        <dbReference type="ARBA" id="ARBA00022692"/>
    </source>
</evidence>
<dbReference type="EC" id="3.6.1.27" evidence="3 17"/>
<keyword evidence="8 17" id="KW-0133">Cell shape</keyword>
<feature type="transmembrane region" description="Helical" evidence="17">
    <location>
        <begin position="186"/>
        <end position="208"/>
    </location>
</feature>
<evidence type="ECO:0000256" key="5">
    <source>
        <dbReference type="ARBA" id="ARBA00022475"/>
    </source>
</evidence>
<dbReference type="Proteomes" id="UP000321157">
    <property type="component" value="Unassembled WGS sequence"/>
</dbReference>